<reference evidence="1" key="1">
    <citation type="journal article" date="2021" name="Open Biol.">
        <title>Shared evolutionary footprints suggest mitochondrial oxidative damage underlies multiple complex I losses in fungi.</title>
        <authorList>
            <person name="Schikora-Tamarit M.A."/>
            <person name="Marcet-Houben M."/>
            <person name="Nosek J."/>
            <person name="Gabaldon T."/>
        </authorList>
    </citation>
    <scope>NUCLEOTIDE SEQUENCE</scope>
    <source>
        <strain evidence="1">NCAIM Y.01608</strain>
    </source>
</reference>
<accession>A0A9P8PUU5</accession>
<protein>
    <submittedName>
        <fullName evidence="1">Uncharacterized protein</fullName>
    </submittedName>
</protein>
<dbReference type="AlphaFoldDB" id="A0A9P8PUU5"/>
<evidence type="ECO:0000313" key="1">
    <source>
        <dbReference type="EMBL" id="KAH3678773.1"/>
    </source>
</evidence>
<name>A0A9P8PUU5_9ASCO</name>
<evidence type="ECO:0000313" key="2">
    <source>
        <dbReference type="Proteomes" id="UP000788993"/>
    </source>
</evidence>
<organism evidence="1 2">
    <name type="scientific">Ogataea polymorpha</name>
    <dbReference type="NCBI Taxonomy" id="460523"/>
    <lineage>
        <taxon>Eukaryota</taxon>
        <taxon>Fungi</taxon>
        <taxon>Dikarya</taxon>
        <taxon>Ascomycota</taxon>
        <taxon>Saccharomycotina</taxon>
        <taxon>Pichiomycetes</taxon>
        <taxon>Pichiales</taxon>
        <taxon>Pichiaceae</taxon>
        <taxon>Ogataea</taxon>
    </lineage>
</organism>
<comment type="caution">
    <text evidence="1">The sequence shown here is derived from an EMBL/GenBank/DDBJ whole genome shotgun (WGS) entry which is preliminary data.</text>
</comment>
<dbReference type="Proteomes" id="UP000788993">
    <property type="component" value="Unassembled WGS sequence"/>
</dbReference>
<reference evidence="1" key="2">
    <citation type="submission" date="2021-01" db="EMBL/GenBank/DDBJ databases">
        <authorList>
            <person name="Schikora-Tamarit M.A."/>
        </authorList>
    </citation>
    <scope>NUCLEOTIDE SEQUENCE</scope>
    <source>
        <strain evidence="1">NCAIM Y.01608</strain>
    </source>
</reference>
<dbReference type="EMBL" id="JAEUBD010000013">
    <property type="protein sequence ID" value="KAH3678773.1"/>
    <property type="molecule type" value="Genomic_DNA"/>
</dbReference>
<proteinExistence type="predicted"/>
<gene>
    <name evidence="1" type="ORF">OGATHE_000042</name>
</gene>
<sequence length="412" mass="46026">MDFASMNGLRRQTRAHSVEQLLLTSSSFLTIVCTSPPPYQTENRLQSSSSRNGRQRQLGVYVSRDEPDYVALVDEQRQQQTVTTEDIAWRALDALRGGKKMGALDASNTGGVEKFKRPKRASRKRQLSAAALAEHNKLLGDRVREETPFVLSYTPKSLIQALLLRPKLRRLGLSATKYTQVNKAVSRHLYGLVSGRVEYVVWLNKVAELVEREGVEKRQYAEFVQHLNEPDRQSRVSACFHCRVAKLSTKKSYTSRLITGRTFSLIASNALSAMSRYCFAASPLYRMASSWSSSWYPRNPPITISCCPSLADAWPQSLSGLLSDSLTVSTLVQVSVLRSKHHMSLNTSTFEYRSSDPSSATTFTWTMLEPPNTTSEVERTARDENCAAAALGDDRGVSSVNDGVLLRIRPSY</sequence>
<keyword evidence="2" id="KW-1185">Reference proteome</keyword>